<dbReference type="PANTHER" id="PTHR43630">
    <property type="entry name" value="POLY-BETA-1,6-N-ACETYL-D-GLUCOSAMINE SYNTHASE"/>
    <property type="match status" value="1"/>
</dbReference>
<dbReference type="Pfam" id="PF00535">
    <property type="entry name" value="Glycos_transf_2"/>
    <property type="match status" value="1"/>
</dbReference>
<name>A0A382JJQ8_9ZZZZ</name>
<dbReference type="Gene3D" id="3.90.550.10">
    <property type="entry name" value="Spore Coat Polysaccharide Biosynthesis Protein SpsA, Chain A"/>
    <property type="match status" value="1"/>
</dbReference>
<dbReference type="InterPro" id="IPR029044">
    <property type="entry name" value="Nucleotide-diphossugar_trans"/>
</dbReference>
<protein>
    <recommendedName>
        <fullName evidence="1">Glycosyltransferase 2-like domain-containing protein</fullName>
    </recommendedName>
</protein>
<reference evidence="2" key="1">
    <citation type="submission" date="2018-05" db="EMBL/GenBank/DDBJ databases">
        <authorList>
            <person name="Lanie J.A."/>
            <person name="Ng W.-L."/>
            <person name="Kazmierczak K.M."/>
            <person name="Andrzejewski T.M."/>
            <person name="Davidsen T.M."/>
            <person name="Wayne K.J."/>
            <person name="Tettelin H."/>
            <person name="Glass J.I."/>
            <person name="Rusch D."/>
            <person name="Podicherti R."/>
            <person name="Tsui H.-C.T."/>
            <person name="Winkler M.E."/>
        </authorList>
    </citation>
    <scope>NUCLEOTIDE SEQUENCE</scope>
</reference>
<dbReference type="EMBL" id="UINC01074941">
    <property type="protein sequence ID" value="SVC12634.1"/>
    <property type="molecule type" value="Genomic_DNA"/>
</dbReference>
<feature type="non-terminal residue" evidence="2">
    <location>
        <position position="125"/>
    </location>
</feature>
<dbReference type="PANTHER" id="PTHR43630:SF2">
    <property type="entry name" value="GLYCOSYLTRANSFERASE"/>
    <property type="match status" value="1"/>
</dbReference>
<proteinExistence type="predicted"/>
<evidence type="ECO:0000313" key="2">
    <source>
        <dbReference type="EMBL" id="SVC12634.1"/>
    </source>
</evidence>
<feature type="domain" description="Glycosyltransferase 2-like" evidence="1">
    <location>
        <begin position="13"/>
        <end position="113"/>
    </location>
</feature>
<organism evidence="2">
    <name type="scientific">marine metagenome</name>
    <dbReference type="NCBI Taxonomy" id="408172"/>
    <lineage>
        <taxon>unclassified sequences</taxon>
        <taxon>metagenomes</taxon>
        <taxon>ecological metagenomes</taxon>
    </lineage>
</organism>
<gene>
    <name evidence="2" type="ORF">METZ01_LOCUS265488</name>
</gene>
<dbReference type="InterPro" id="IPR001173">
    <property type="entry name" value="Glyco_trans_2-like"/>
</dbReference>
<dbReference type="SUPFAM" id="SSF53448">
    <property type="entry name" value="Nucleotide-diphospho-sugar transferases"/>
    <property type="match status" value="1"/>
</dbReference>
<dbReference type="AlphaFoldDB" id="A0A382JJQ8"/>
<accession>A0A382JJQ8</accession>
<sequence>MGNPKITGVYWIKNEARFIEKSLKSVMDICSEIIVMDNNSTDDTVEICSGIDKVTEIIKRKDLPLDEVRDKNILYEHARKRDPDFILAVDGDEIFMPYASEILFEELSTIHPDSDVFEFQFLTLW</sequence>
<evidence type="ECO:0000259" key="1">
    <source>
        <dbReference type="Pfam" id="PF00535"/>
    </source>
</evidence>